<gene>
    <name evidence="2" type="ORF">UW23_C0018G0008</name>
</gene>
<name>A0A0G1GLB9_9BACT</name>
<dbReference type="SUPFAM" id="SSF50199">
    <property type="entry name" value="Staphylococcal nuclease"/>
    <property type="match status" value="1"/>
</dbReference>
<dbReference type="Pfam" id="PF00565">
    <property type="entry name" value="SNase"/>
    <property type="match status" value="1"/>
</dbReference>
<dbReference type="InterPro" id="IPR035437">
    <property type="entry name" value="SNase_OB-fold_sf"/>
</dbReference>
<organism evidence="2 3">
    <name type="scientific">Candidatus Collierbacteria bacterium GW2011_GWA1_44_12</name>
    <dbReference type="NCBI Taxonomy" id="1618376"/>
    <lineage>
        <taxon>Bacteria</taxon>
        <taxon>Candidatus Collieribacteriota</taxon>
    </lineage>
</organism>
<dbReference type="Proteomes" id="UP000034069">
    <property type="component" value="Unassembled WGS sequence"/>
</dbReference>
<protein>
    <recommendedName>
        <fullName evidence="1">TNase-like domain-containing protein</fullName>
    </recommendedName>
</protein>
<comment type="caution">
    <text evidence="2">The sequence shown here is derived from an EMBL/GenBank/DDBJ whole genome shotgun (WGS) entry which is preliminary data.</text>
</comment>
<reference evidence="2 3" key="1">
    <citation type="journal article" date="2015" name="Nature">
        <title>rRNA introns, odd ribosomes, and small enigmatic genomes across a large radiation of phyla.</title>
        <authorList>
            <person name="Brown C.T."/>
            <person name="Hug L.A."/>
            <person name="Thomas B.C."/>
            <person name="Sharon I."/>
            <person name="Castelle C.J."/>
            <person name="Singh A."/>
            <person name="Wilkins M.J."/>
            <person name="Williams K.H."/>
            <person name="Banfield J.F."/>
        </authorList>
    </citation>
    <scope>NUCLEOTIDE SEQUENCE [LARGE SCALE GENOMIC DNA]</scope>
</reference>
<feature type="domain" description="TNase-like" evidence="1">
    <location>
        <begin position="32"/>
        <end position="179"/>
    </location>
</feature>
<dbReference type="InterPro" id="IPR016071">
    <property type="entry name" value="Staphylococal_nuclease_OB-fold"/>
</dbReference>
<accession>A0A0G1GLB9</accession>
<proteinExistence type="predicted"/>
<evidence type="ECO:0000313" key="2">
    <source>
        <dbReference type="EMBL" id="KKT35335.1"/>
    </source>
</evidence>
<dbReference type="Gene3D" id="2.40.50.90">
    <property type="match status" value="1"/>
</dbReference>
<dbReference type="PROSITE" id="PS50830">
    <property type="entry name" value="TNASE_3"/>
    <property type="match status" value="1"/>
</dbReference>
<sequence>MSVKRWGISKFFFVFLLAFVTTWLTMSMFAVRAADFKVTQVIDGDTVAMSSGEKVRLLGIDAADNGIEGSEKAKIILEKLVGRRRVWVEGDRYGKDLYGRRLAWLWVGCESEPEFKPDKYMENLGRINNPWVEGNPMGCMRGVLVNEQLLKMGLVKTYFVEGDGELKYAERLRQVEVVE</sequence>
<dbReference type="EMBL" id="LCHN01000018">
    <property type="protein sequence ID" value="KKT35335.1"/>
    <property type="molecule type" value="Genomic_DNA"/>
</dbReference>
<evidence type="ECO:0000313" key="3">
    <source>
        <dbReference type="Proteomes" id="UP000034069"/>
    </source>
</evidence>
<evidence type="ECO:0000259" key="1">
    <source>
        <dbReference type="PROSITE" id="PS50830"/>
    </source>
</evidence>
<dbReference type="AlphaFoldDB" id="A0A0G1GLB9"/>